<dbReference type="Ensembl" id="ENSGACT00000027149.1">
    <property type="protein sequence ID" value="ENSGACP00000027097.1"/>
    <property type="gene ID" value="ENSGACG00000020491.1"/>
</dbReference>
<dbReference type="AlphaFoldDB" id="G3QB31"/>
<dbReference type="Bgee" id="ENSGACG00000020491">
    <property type="expression patterns" value="Expressed in heart"/>
</dbReference>
<dbReference type="STRING" id="69293.ENSGACP00000027097"/>
<proteinExistence type="predicted"/>
<reference evidence="1" key="2">
    <citation type="submission" date="2024-04" db="UniProtKB">
        <authorList>
            <consortium name="Ensembl"/>
        </authorList>
    </citation>
    <scope>IDENTIFICATION</scope>
</reference>
<organism evidence="1">
    <name type="scientific">Gasterosteus aculeatus</name>
    <name type="common">Three-spined stickleback</name>
    <dbReference type="NCBI Taxonomy" id="69293"/>
    <lineage>
        <taxon>Eukaryota</taxon>
        <taxon>Metazoa</taxon>
        <taxon>Chordata</taxon>
        <taxon>Craniata</taxon>
        <taxon>Vertebrata</taxon>
        <taxon>Euteleostomi</taxon>
        <taxon>Actinopterygii</taxon>
        <taxon>Neopterygii</taxon>
        <taxon>Teleostei</taxon>
        <taxon>Neoteleostei</taxon>
        <taxon>Acanthomorphata</taxon>
        <taxon>Eupercaria</taxon>
        <taxon>Perciformes</taxon>
        <taxon>Cottioidei</taxon>
        <taxon>Gasterosteales</taxon>
        <taxon>Gasterosteidae</taxon>
        <taxon>Gasterosteus</taxon>
    </lineage>
</organism>
<name>G3QB31_GASAC</name>
<accession>G3QB31</accession>
<dbReference type="InParanoid" id="G3QB31"/>
<evidence type="ECO:0000313" key="1">
    <source>
        <dbReference type="Ensembl" id="ENSGACP00000027097.1"/>
    </source>
</evidence>
<protein>
    <submittedName>
        <fullName evidence="1">Uncharacterized protein</fullName>
    </submittedName>
</protein>
<sequence>MDLVEQGSFLAFFLLEVKDLTQESLPNQAMDHHPWVQQAMGKGQELDPVEQALDPANTGRLDLGLGAVDQEVLVQAVPGQEASDQVVLGQELEVLDQVVLEQEASVQAVPGQEASDQVVPGQELEVLDQAVPVQEASVQVVPGQEASDQMVPGQELEVLDLAVLGQAALDQVVLGQ</sequence>
<reference evidence="1" key="1">
    <citation type="submission" date="2006-01" db="EMBL/GenBank/DDBJ databases">
        <authorList>
            <person name="Lindblad-Toh K."/>
            <person name="Mauceli E."/>
            <person name="Grabherr M."/>
            <person name="Chang J.L."/>
            <person name="Lander E.S."/>
        </authorList>
    </citation>
    <scope>NUCLEOTIDE SEQUENCE [LARGE SCALE GENOMIC DNA]</scope>
</reference>